<dbReference type="PANTHER" id="PTHR47683">
    <property type="entry name" value="PSEUDOURIDINE SYNTHASE FAMILY PROTEIN-RELATED"/>
    <property type="match status" value="1"/>
</dbReference>
<dbReference type="InterPro" id="IPR036986">
    <property type="entry name" value="S4_RNA-bd_sf"/>
</dbReference>
<evidence type="ECO:0000259" key="5">
    <source>
        <dbReference type="SMART" id="SM00363"/>
    </source>
</evidence>
<protein>
    <recommendedName>
        <fullName evidence="4">Pseudouridine synthase</fullName>
        <ecNumber evidence="4">5.4.99.-</ecNumber>
    </recommendedName>
</protein>
<dbReference type="Gene3D" id="3.30.2350.10">
    <property type="entry name" value="Pseudouridine synthase"/>
    <property type="match status" value="1"/>
</dbReference>
<keyword evidence="3" id="KW-0694">RNA-binding</keyword>
<evidence type="ECO:0000313" key="6">
    <source>
        <dbReference type="EMBL" id="MDN4473183.1"/>
    </source>
</evidence>
<dbReference type="InterPro" id="IPR020103">
    <property type="entry name" value="PsdUridine_synth_cat_dom_sf"/>
</dbReference>
<dbReference type="PANTHER" id="PTHR47683:SF2">
    <property type="entry name" value="RNA-BINDING S4 DOMAIN-CONTAINING PROTEIN"/>
    <property type="match status" value="1"/>
</dbReference>
<evidence type="ECO:0000313" key="7">
    <source>
        <dbReference type="Proteomes" id="UP001172738"/>
    </source>
</evidence>
<proteinExistence type="inferred from homology"/>
<dbReference type="InterPro" id="IPR000748">
    <property type="entry name" value="PsdUridine_synth_RsuA/RluB/E/F"/>
</dbReference>
<organism evidence="6 7">
    <name type="scientific">Demequina zhanjiangensis</name>
    <dbReference type="NCBI Taxonomy" id="3051659"/>
    <lineage>
        <taxon>Bacteria</taxon>
        <taxon>Bacillati</taxon>
        <taxon>Actinomycetota</taxon>
        <taxon>Actinomycetes</taxon>
        <taxon>Micrococcales</taxon>
        <taxon>Demequinaceae</taxon>
        <taxon>Demequina</taxon>
    </lineage>
</organism>
<evidence type="ECO:0000256" key="3">
    <source>
        <dbReference type="PROSITE-ProRule" id="PRU00182"/>
    </source>
</evidence>
<evidence type="ECO:0000256" key="1">
    <source>
        <dbReference type="ARBA" id="ARBA00008348"/>
    </source>
</evidence>
<dbReference type="SMART" id="SM00363">
    <property type="entry name" value="S4"/>
    <property type="match status" value="1"/>
</dbReference>
<name>A0ABT8G225_9MICO</name>
<dbReference type="InterPro" id="IPR018496">
    <property type="entry name" value="PsdUridine_synth_RsuA/RluB_CS"/>
</dbReference>
<feature type="domain" description="RNA-binding S4" evidence="5">
    <location>
        <begin position="13"/>
        <end position="73"/>
    </location>
</feature>
<dbReference type="InterPro" id="IPR006145">
    <property type="entry name" value="PsdUridine_synth_RsuA/RluA"/>
</dbReference>
<dbReference type="SUPFAM" id="SSF55174">
    <property type="entry name" value="Alpha-L RNA-binding motif"/>
    <property type="match status" value="1"/>
</dbReference>
<dbReference type="NCBIfam" id="TIGR00093">
    <property type="entry name" value="pseudouridine synthase"/>
    <property type="match status" value="1"/>
</dbReference>
<dbReference type="Pfam" id="PF00849">
    <property type="entry name" value="PseudoU_synth_2"/>
    <property type="match status" value="1"/>
</dbReference>
<dbReference type="CDD" id="cd00165">
    <property type="entry name" value="S4"/>
    <property type="match status" value="1"/>
</dbReference>
<keyword evidence="7" id="KW-1185">Reference proteome</keyword>
<keyword evidence="2 4" id="KW-0413">Isomerase</keyword>
<dbReference type="GO" id="GO:0016853">
    <property type="term" value="F:isomerase activity"/>
    <property type="evidence" value="ECO:0007669"/>
    <property type="project" value="UniProtKB-KW"/>
</dbReference>
<evidence type="ECO:0000256" key="4">
    <source>
        <dbReference type="RuleBase" id="RU003887"/>
    </source>
</evidence>
<sequence>MMAELEIHRPEGIRLQKVLASAGVGSRRKCEEMIEAGRVRVNGAVVDQLGVRVDPDAVSIEVDGKRISVDDAHVTVVLNKPLGVVSTMQDPQARPALDQYVSGYKERLFHVGRLDAETTGVILLTNDGDLANRLAHPTHGVSKIYVAKVEGRFAKSLCTTLKEGVDLADGPVRVTACTVLDVSGDHSLVQVELHEGRNRIVRRMLDAVGHPVVELVRTQFGPVRLGTLAPGEVRQLNREEVGELMQVAGL</sequence>
<dbReference type="InterPro" id="IPR002942">
    <property type="entry name" value="S4_RNA-bd"/>
</dbReference>
<dbReference type="CDD" id="cd02870">
    <property type="entry name" value="PseudoU_synth_RsuA_like"/>
    <property type="match status" value="1"/>
</dbReference>
<dbReference type="Proteomes" id="UP001172738">
    <property type="component" value="Unassembled WGS sequence"/>
</dbReference>
<gene>
    <name evidence="6" type="ORF">QQX04_09300</name>
</gene>
<evidence type="ECO:0000256" key="2">
    <source>
        <dbReference type="ARBA" id="ARBA00023235"/>
    </source>
</evidence>
<dbReference type="Pfam" id="PF01479">
    <property type="entry name" value="S4"/>
    <property type="match status" value="1"/>
</dbReference>
<comment type="similarity">
    <text evidence="1 4">Belongs to the pseudouridine synthase RsuA family.</text>
</comment>
<dbReference type="PROSITE" id="PS50889">
    <property type="entry name" value="S4"/>
    <property type="match status" value="1"/>
</dbReference>
<reference evidence="6" key="1">
    <citation type="submission" date="2023-06" db="EMBL/GenBank/DDBJ databases">
        <title>SYSU T00b26.</title>
        <authorList>
            <person name="Gao L."/>
            <person name="Fang B.-Z."/>
            <person name="Li W.-J."/>
        </authorList>
    </citation>
    <scope>NUCLEOTIDE SEQUENCE</scope>
    <source>
        <strain evidence="6">SYSU T00b26</strain>
    </source>
</reference>
<dbReference type="InterPro" id="IPR050343">
    <property type="entry name" value="RsuA_PseudoU_synthase"/>
</dbReference>
<dbReference type="SUPFAM" id="SSF55120">
    <property type="entry name" value="Pseudouridine synthase"/>
    <property type="match status" value="1"/>
</dbReference>
<dbReference type="Gene3D" id="3.10.290.10">
    <property type="entry name" value="RNA-binding S4 domain"/>
    <property type="match status" value="1"/>
</dbReference>
<accession>A0ABT8G225</accession>
<dbReference type="EC" id="5.4.99.-" evidence="4"/>
<dbReference type="PROSITE" id="PS01149">
    <property type="entry name" value="PSI_RSU"/>
    <property type="match status" value="1"/>
</dbReference>
<dbReference type="EMBL" id="JAUHPV010000005">
    <property type="protein sequence ID" value="MDN4473183.1"/>
    <property type="molecule type" value="Genomic_DNA"/>
</dbReference>
<dbReference type="RefSeq" id="WP_301128460.1">
    <property type="nucleotide sequence ID" value="NZ_JAUHPV010000005.1"/>
</dbReference>
<comment type="caution">
    <text evidence="6">The sequence shown here is derived from an EMBL/GenBank/DDBJ whole genome shotgun (WGS) entry which is preliminary data.</text>
</comment>